<reference evidence="1 2" key="1">
    <citation type="journal article" date="2012" name="Science">
        <title>The Paleozoic origin of enzymatic lignin decomposition reconstructed from 31 fungal genomes.</title>
        <authorList>
            <person name="Floudas D."/>
            <person name="Binder M."/>
            <person name="Riley R."/>
            <person name="Barry K."/>
            <person name="Blanchette R.A."/>
            <person name="Henrissat B."/>
            <person name="Martinez A.T."/>
            <person name="Otillar R."/>
            <person name="Spatafora J.W."/>
            <person name="Yadav J.S."/>
            <person name="Aerts A."/>
            <person name="Benoit I."/>
            <person name="Boyd A."/>
            <person name="Carlson A."/>
            <person name="Copeland A."/>
            <person name="Coutinho P.M."/>
            <person name="de Vries R.P."/>
            <person name="Ferreira P."/>
            <person name="Findley K."/>
            <person name="Foster B."/>
            <person name="Gaskell J."/>
            <person name="Glotzer D."/>
            <person name="Gorecki P."/>
            <person name="Heitman J."/>
            <person name="Hesse C."/>
            <person name="Hori C."/>
            <person name="Igarashi K."/>
            <person name="Jurgens J.A."/>
            <person name="Kallen N."/>
            <person name="Kersten P."/>
            <person name="Kohler A."/>
            <person name="Kuees U."/>
            <person name="Kumar T.K.A."/>
            <person name="Kuo A."/>
            <person name="LaButti K."/>
            <person name="Larrondo L.F."/>
            <person name="Lindquist E."/>
            <person name="Ling A."/>
            <person name="Lombard V."/>
            <person name="Lucas S."/>
            <person name="Lundell T."/>
            <person name="Martin R."/>
            <person name="McLaughlin D.J."/>
            <person name="Morgenstern I."/>
            <person name="Morin E."/>
            <person name="Murat C."/>
            <person name="Nagy L.G."/>
            <person name="Nolan M."/>
            <person name="Ohm R.A."/>
            <person name="Patyshakuliyeva A."/>
            <person name="Rokas A."/>
            <person name="Ruiz-Duenas F.J."/>
            <person name="Sabat G."/>
            <person name="Salamov A."/>
            <person name="Samejima M."/>
            <person name="Schmutz J."/>
            <person name="Slot J.C."/>
            <person name="St John F."/>
            <person name="Stenlid J."/>
            <person name="Sun H."/>
            <person name="Sun S."/>
            <person name="Syed K."/>
            <person name="Tsang A."/>
            <person name="Wiebenga A."/>
            <person name="Young D."/>
            <person name="Pisabarro A."/>
            <person name="Eastwood D.C."/>
            <person name="Martin F."/>
            <person name="Cullen D."/>
            <person name="Grigoriev I.V."/>
            <person name="Hibbett D.S."/>
        </authorList>
    </citation>
    <scope>NUCLEOTIDE SEQUENCE [LARGE SCALE GENOMIC DNA]</scope>
    <source>
        <strain evidence="1 2">MD-104</strain>
    </source>
</reference>
<dbReference type="STRING" id="742152.A0A2H3K2C7"/>
<organism evidence="1 2">
    <name type="scientific">Wolfiporia cocos (strain MD-104)</name>
    <name type="common">Brown rot fungus</name>
    <dbReference type="NCBI Taxonomy" id="742152"/>
    <lineage>
        <taxon>Eukaryota</taxon>
        <taxon>Fungi</taxon>
        <taxon>Dikarya</taxon>
        <taxon>Basidiomycota</taxon>
        <taxon>Agaricomycotina</taxon>
        <taxon>Agaricomycetes</taxon>
        <taxon>Polyporales</taxon>
        <taxon>Phaeolaceae</taxon>
        <taxon>Wolfiporia</taxon>
    </lineage>
</organism>
<sequence>MSSIMNARASIAVLPDDLIQEIFELVVCSAFRIAGSNPHSQSECDSVCSGDISHIPIQLSHVCRYWRHLALSYPKLWSYHNLSAHSSRFVTRQLLARSGNSPLYAKIVGPRTVWESTEALVRLALDLSLHAHRFAEVFIVHFLPETMKEVLAPFATPAPNLRYLVVDAEVLIDHRALFLGWMPSLREICISNVRMPWPPLSNLCRLELLVPMPPSFPELYKTMEQSPQLEVLSLVFDVLSSSFEPFSAPRIELPKLRKLSLSSLNSHSSGVLLLLSHLAFPATTEVKIHLPVHATRHLSDLCPSLQSIASRIEDLDLQYSSSYGENNIFMQSTSSPFRLWWCWEGMLGNPASLDHMGLAAAAFPSLRSLAVRVYSFDTYIVKWAEVLKHAPSIEHLRIDFQSFRDVTARCLLHGLTDDTDGSVNCPKLSHLELLRFTDHDADLWPVVLRAMTIRKSQGAPVRFLEVTARRPLEFALADSMRCVVDKFIFHRKD</sequence>
<dbReference type="InterPro" id="IPR032675">
    <property type="entry name" value="LRR_dom_sf"/>
</dbReference>
<dbReference type="OrthoDB" id="2801457at2759"/>
<keyword evidence="2" id="KW-1185">Reference proteome</keyword>
<dbReference type="Proteomes" id="UP000218811">
    <property type="component" value="Unassembled WGS sequence"/>
</dbReference>
<gene>
    <name evidence="1" type="ORF">WOLCODRAFT_123318</name>
</gene>
<dbReference type="AlphaFoldDB" id="A0A2H3K2C7"/>
<dbReference type="OMA" id="CSAFRIA"/>
<dbReference type="SUPFAM" id="SSF52047">
    <property type="entry name" value="RNI-like"/>
    <property type="match status" value="1"/>
</dbReference>
<protein>
    <submittedName>
        <fullName evidence="1">Uncharacterized protein</fullName>
    </submittedName>
</protein>
<accession>A0A2H3K2C7</accession>
<name>A0A2H3K2C7_WOLCO</name>
<proteinExistence type="predicted"/>
<evidence type="ECO:0000313" key="2">
    <source>
        <dbReference type="Proteomes" id="UP000218811"/>
    </source>
</evidence>
<evidence type="ECO:0000313" key="1">
    <source>
        <dbReference type="EMBL" id="PCH44298.1"/>
    </source>
</evidence>
<dbReference type="EMBL" id="KB468157">
    <property type="protein sequence ID" value="PCH44298.1"/>
    <property type="molecule type" value="Genomic_DNA"/>
</dbReference>
<dbReference type="Gene3D" id="1.20.1280.50">
    <property type="match status" value="1"/>
</dbReference>
<dbReference type="Gene3D" id="3.80.10.10">
    <property type="entry name" value="Ribonuclease Inhibitor"/>
    <property type="match status" value="1"/>
</dbReference>